<comment type="pathway">
    <text evidence="1">Carbohydrate degradation; glycolysis; D-glyceraldehyde 3-phosphate and glycerone phosphate from D-glucose: step 1/4.</text>
</comment>
<dbReference type="InterPro" id="IPR001312">
    <property type="entry name" value="Hexokinase"/>
</dbReference>
<dbReference type="InterPro" id="IPR022672">
    <property type="entry name" value="Hexokinase_N"/>
</dbReference>
<evidence type="ECO:0000256" key="3">
    <source>
        <dbReference type="ARBA" id="ARBA00009225"/>
    </source>
</evidence>
<proteinExistence type="inferred from homology"/>
<evidence type="ECO:0000313" key="13">
    <source>
        <dbReference type="EMBL" id="MEQ2164289.1"/>
    </source>
</evidence>
<keyword evidence="5 10" id="KW-0547">Nucleotide-binding</keyword>
<dbReference type="EMBL" id="JAHRIO010020218">
    <property type="protein sequence ID" value="MEQ2164289.1"/>
    <property type="molecule type" value="Genomic_DNA"/>
</dbReference>
<gene>
    <name evidence="13" type="ORF">GOODEAATRI_005107</name>
</gene>
<dbReference type="Gene3D" id="3.30.420.40">
    <property type="match status" value="1"/>
</dbReference>
<name>A0ABV0MYU6_9TELE</name>
<comment type="catalytic activity">
    <reaction evidence="9">
        <text>D-glucose + ATP = D-glucose 6-phosphate + ADP + H(+)</text>
        <dbReference type="Rhea" id="RHEA:17825"/>
        <dbReference type="ChEBI" id="CHEBI:4167"/>
        <dbReference type="ChEBI" id="CHEBI:15378"/>
        <dbReference type="ChEBI" id="CHEBI:30616"/>
        <dbReference type="ChEBI" id="CHEBI:61548"/>
        <dbReference type="ChEBI" id="CHEBI:456216"/>
        <dbReference type="EC" id="2.7.1.1"/>
    </reaction>
    <physiologicalReaction direction="left-to-right" evidence="9">
        <dbReference type="Rhea" id="RHEA:17826"/>
    </physiologicalReaction>
</comment>
<evidence type="ECO:0000256" key="4">
    <source>
        <dbReference type="ARBA" id="ARBA00022679"/>
    </source>
</evidence>
<organism evidence="13 14">
    <name type="scientific">Goodea atripinnis</name>
    <dbReference type="NCBI Taxonomy" id="208336"/>
    <lineage>
        <taxon>Eukaryota</taxon>
        <taxon>Metazoa</taxon>
        <taxon>Chordata</taxon>
        <taxon>Craniata</taxon>
        <taxon>Vertebrata</taxon>
        <taxon>Euteleostomi</taxon>
        <taxon>Actinopterygii</taxon>
        <taxon>Neopterygii</taxon>
        <taxon>Teleostei</taxon>
        <taxon>Neoteleostei</taxon>
        <taxon>Acanthomorphata</taxon>
        <taxon>Ovalentaria</taxon>
        <taxon>Atherinomorphae</taxon>
        <taxon>Cyprinodontiformes</taxon>
        <taxon>Goodeidae</taxon>
        <taxon>Goodea</taxon>
    </lineage>
</organism>
<evidence type="ECO:0000256" key="1">
    <source>
        <dbReference type="ARBA" id="ARBA00004888"/>
    </source>
</evidence>
<dbReference type="InterPro" id="IPR043129">
    <property type="entry name" value="ATPase_NBD"/>
</dbReference>
<evidence type="ECO:0000259" key="12">
    <source>
        <dbReference type="Pfam" id="PF03727"/>
    </source>
</evidence>
<comment type="pathway">
    <text evidence="2">Carbohydrate metabolism; hexose metabolism.</text>
</comment>
<dbReference type="SUPFAM" id="SSF53067">
    <property type="entry name" value="Actin-like ATPase domain"/>
    <property type="match status" value="2"/>
</dbReference>
<feature type="domain" description="Hexokinase N-terminal" evidence="11">
    <location>
        <begin position="65"/>
        <end position="162"/>
    </location>
</feature>
<keyword evidence="7 10" id="KW-0067">ATP-binding</keyword>
<evidence type="ECO:0000256" key="7">
    <source>
        <dbReference type="ARBA" id="ARBA00022840"/>
    </source>
</evidence>
<keyword evidence="4 10" id="KW-0808">Transferase</keyword>
<dbReference type="Proteomes" id="UP001476798">
    <property type="component" value="Unassembled WGS sequence"/>
</dbReference>
<evidence type="ECO:0000256" key="5">
    <source>
        <dbReference type="ARBA" id="ARBA00022741"/>
    </source>
</evidence>
<keyword evidence="6 10" id="KW-0418">Kinase</keyword>
<evidence type="ECO:0000256" key="2">
    <source>
        <dbReference type="ARBA" id="ARBA00005028"/>
    </source>
</evidence>
<evidence type="ECO:0000256" key="6">
    <source>
        <dbReference type="ARBA" id="ARBA00022777"/>
    </source>
</evidence>
<dbReference type="Pfam" id="PF03727">
    <property type="entry name" value="Hexokinase_2"/>
    <property type="match status" value="1"/>
</dbReference>
<evidence type="ECO:0000259" key="11">
    <source>
        <dbReference type="Pfam" id="PF00349"/>
    </source>
</evidence>
<accession>A0ABV0MYU6</accession>
<comment type="similarity">
    <text evidence="3 10">Belongs to the hexokinase family.</text>
</comment>
<keyword evidence="14" id="KW-1185">Reference proteome</keyword>
<feature type="domain" description="Hexokinase C-terminal" evidence="12">
    <location>
        <begin position="1"/>
        <end position="61"/>
    </location>
</feature>
<evidence type="ECO:0000313" key="14">
    <source>
        <dbReference type="Proteomes" id="UP001476798"/>
    </source>
</evidence>
<dbReference type="PANTHER" id="PTHR19443">
    <property type="entry name" value="HEXOKINASE"/>
    <property type="match status" value="1"/>
</dbReference>
<dbReference type="Pfam" id="PF00349">
    <property type="entry name" value="Hexokinase_1"/>
    <property type="match status" value="1"/>
</dbReference>
<sequence length="218" mass="24586">VCAIVSHRSANLVAAALAGILMRLKENKGVTRLRTTVGIDGSLYKMHPHGSGKGAAMVTAVAYRLAEQSRQIAKTLSEFRLTTEQLLEVRKESHPHVPMVPGYSFVHFYMCAENGDFLALDLGGTNFRVLMVKIRSGKRRSVEMHNKIYAIPLEVMQGTGEEVRSMGHPRIDEVSSLTPVYQIVQAGLRYFARYLEWDACWLQDKDKGWKENRHEERG</sequence>
<protein>
    <recommendedName>
        <fullName evidence="10">Phosphotransferase</fullName>
        <ecNumber evidence="10">2.7.1.-</ecNumber>
    </recommendedName>
</protein>
<dbReference type="EC" id="2.7.1.-" evidence="10"/>
<feature type="non-terminal residue" evidence="13">
    <location>
        <position position="1"/>
    </location>
</feature>
<evidence type="ECO:0000256" key="10">
    <source>
        <dbReference type="RuleBase" id="RU362007"/>
    </source>
</evidence>
<comment type="catalytic activity">
    <reaction evidence="8">
        <text>a D-hexose + ATP = a D-hexose 6-phosphate + ADP + H(+)</text>
        <dbReference type="Rhea" id="RHEA:22740"/>
        <dbReference type="ChEBI" id="CHEBI:4194"/>
        <dbReference type="ChEBI" id="CHEBI:15378"/>
        <dbReference type="ChEBI" id="CHEBI:30616"/>
        <dbReference type="ChEBI" id="CHEBI:229467"/>
        <dbReference type="ChEBI" id="CHEBI:456216"/>
        <dbReference type="EC" id="2.7.1.1"/>
    </reaction>
    <physiologicalReaction direction="left-to-right" evidence="8">
        <dbReference type="Rhea" id="RHEA:22741"/>
    </physiologicalReaction>
</comment>
<dbReference type="Gene3D" id="3.40.367.20">
    <property type="match status" value="2"/>
</dbReference>
<dbReference type="InterPro" id="IPR022673">
    <property type="entry name" value="Hexokinase_C"/>
</dbReference>
<comment type="caution">
    <text evidence="13">The sequence shown here is derived from an EMBL/GenBank/DDBJ whole genome shotgun (WGS) entry which is preliminary data.</text>
</comment>
<keyword evidence="10" id="KW-0324">Glycolysis</keyword>
<evidence type="ECO:0000256" key="8">
    <source>
        <dbReference type="ARBA" id="ARBA00044613"/>
    </source>
</evidence>
<evidence type="ECO:0000256" key="9">
    <source>
        <dbReference type="ARBA" id="ARBA00048160"/>
    </source>
</evidence>
<reference evidence="13 14" key="1">
    <citation type="submission" date="2021-06" db="EMBL/GenBank/DDBJ databases">
        <authorList>
            <person name="Palmer J.M."/>
        </authorList>
    </citation>
    <scope>NUCLEOTIDE SEQUENCE [LARGE SCALE GENOMIC DNA]</scope>
    <source>
        <strain evidence="13 14">GA_2019</strain>
        <tissue evidence="13">Muscle</tissue>
    </source>
</reference>
<dbReference type="PANTHER" id="PTHR19443:SF10">
    <property type="entry name" value="HEXOKINASE-1"/>
    <property type="match status" value="1"/>
</dbReference>